<dbReference type="Proteomes" id="UP001354931">
    <property type="component" value="Unassembled WGS sequence"/>
</dbReference>
<feature type="domain" description="AB hydrolase-1" evidence="2">
    <location>
        <begin position="8"/>
        <end position="111"/>
    </location>
</feature>
<protein>
    <submittedName>
        <fullName evidence="3">Alpha/beta hydrolase</fullName>
    </submittedName>
</protein>
<dbReference type="InterPro" id="IPR000073">
    <property type="entry name" value="AB_hydrolase_1"/>
</dbReference>
<reference evidence="3 4" key="1">
    <citation type="submission" date="2022-10" db="EMBL/GenBank/DDBJ databases">
        <authorList>
            <person name="Xie J."/>
            <person name="Shen N."/>
        </authorList>
    </citation>
    <scope>NUCLEOTIDE SEQUENCE [LARGE SCALE GENOMIC DNA]</scope>
    <source>
        <strain evidence="3 4">YIM65594</strain>
    </source>
</reference>
<keyword evidence="1" id="KW-0560">Oxidoreductase</keyword>
<dbReference type="Pfam" id="PF00561">
    <property type="entry name" value="Abhydrolase_1"/>
    <property type="match status" value="1"/>
</dbReference>
<dbReference type="PANTHER" id="PTHR43433">
    <property type="entry name" value="HYDROLASE, ALPHA/BETA FOLD FAMILY PROTEIN"/>
    <property type="match status" value="1"/>
</dbReference>
<keyword evidence="4" id="KW-1185">Reference proteome</keyword>
<evidence type="ECO:0000313" key="3">
    <source>
        <dbReference type="EMBL" id="MEB8336858.1"/>
    </source>
</evidence>
<dbReference type="InterPro" id="IPR050471">
    <property type="entry name" value="AB_hydrolase"/>
</dbReference>
<sequence length="266" mass="29179">MLLGGSFQDMYAFRRLEKPWTEVATVITVDLPGSGKADDLPAEYGFDFLAEVLGDLLEQLELGPVNLFAASYGVPIAYRLVQQRPERVKRLMLAGASMEYPAECRTALRAMVDSLASGGISSAYGQVTVEALMAHPDRPVRKRAVTARLLACTMSAITEADVPRHAAILERVLATPGLPPGGIPDVPTLCFTGEFDEFSTPDRVREVAATIQQGQFSLIREADHLPNLERGKEFSRLIADYFTDQPLDTLDFLTEVERPALERVPA</sequence>
<proteinExistence type="predicted"/>
<keyword evidence="3" id="KW-0378">Hydrolase</keyword>
<dbReference type="GO" id="GO:0016787">
    <property type="term" value="F:hydrolase activity"/>
    <property type="evidence" value="ECO:0007669"/>
    <property type="project" value="UniProtKB-KW"/>
</dbReference>
<evidence type="ECO:0000313" key="4">
    <source>
        <dbReference type="Proteomes" id="UP001354931"/>
    </source>
</evidence>
<name>A0ABU6EYM0_9ACTN</name>
<dbReference type="InterPro" id="IPR000639">
    <property type="entry name" value="Epox_hydrolase-like"/>
</dbReference>
<evidence type="ECO:0000259" key="2">
    <source>
        <dbReference type="Pfam" id="PF00561"/>
    </source>
</evidence>
<keyword evidence="1" id="KW-0575">Peroxidase</keyword>
<accession>A0ABU6EYM0</accession>
<dbReference type="InterPro" id="IPR029058">
    <property type="entry name" value="AB_hydrolase_fold"/>
</dbReference>
<gene>
    <name evidence="3" type="ORF">OKJ99_04925</name>
</gene>
<dbReference type="Gene3D" id="3.40.50.1820">
    <property type="entry name" value="alpha/beta hydrolase"/>
    <property type="match status" value="1"/>
</dbReference>
<organism evidence="3 4">
    <name type="scientific">Streptomyces endophyticus</name>
    <dbReference type="NCBI Taxonomy" id="714166"/>
    <lineage>
        <taxon>Bacteria</taxon>
        <taxon>Bacillati</taxon>
        <taxon>Actinomycetota</taxon>
        <taxon>Actinomycetes</taxon>
        <taxon>Kitasatosporales</taxon>
        <taxon>Streptomycetaceae</taxon>
        <taxon>Streptomyces</taxon>
    </lineage>
</organism>
<evidence type="ECO:0000256" key="1">
    <source>
        <dbReference type="ARBA" id="ARBA00022559"/>
    </source>
</evidence>
<dbReference type="EMBL" id="JAOZYC010000024">
    <property type="protein sequence ID" value="MEB8336858.1"/>
    <property type="molecule type" value="Genomic_DNA"/>
</dbReference>
<comment type="caution">
    <text evidence="3">The sequence shown here is derived from an EMBL/GenBank/DDBJ whole genome shotgun (WGS) entry which is preliminary data.</text>
</comment>
<dbReference type="PRINTS" id="PR00412">
    <property type="entry name" value="EPOXHYDRLASE"/>
</dbReference>
<dbReference type="PANTHER" id="PTHR43433:SF4">
    <property type="entry name" value="NON-HEME CHLOROPEROXIDASE-RELATED"/>
    <property type="match status" value="1"/>
</dbReference>
<dbReference type="SUPFAM" id="SSF53474">
    <property type="entry name" value="alpha/beta-Hydrolases"/>
    <property type="match status" value="1"/>
</dbReference>